<keyword evidence="3" id="KW-1185">Reference proteome</keyword>
<feature type="region of interest" description="Disordered" evidence="1">
    <location>
        <begin position="250"/>
        <end position="272"/>
    </location>
</feature>
<dbReference type="RefSeq" id="WP_408162597.1">
    <property type="nucleotide sequence ID" value="NZ_JAQQDB010000026.1"/>
</dbReference>
<sequence>MATIELRINDRELEAELTAGLRVIVRERDVAEVAYSLSEAFAALLPQTYAALTVRTVKVTEHPPLNGLTFGPAMASSRPTEAPMDNLSFNPPDPSYRKSTYADVAARVQACKAYLAGRRISLHRDSALNVLFVDAESLARDWAAGVSSGDIRRLVNTAHANRIVEAILLLQDEAEIHEALRRIAGNDMDLSKRPPSQGKDALWELNLLAFLRRLGVQARLLDPPRHRRELWLRRLSDRLQENIFGERRRSADAQRRKAARDLSRGRVSRSQH</sequence>
<name>A0ABW9CPZ8_9BURK</name>
<dbReference type="EMBL" id="JAQQDB010000026">
    <property type="protein sequence ID" value="MFM0520651.1"/>
    <property type="molecule type" value="Genomic_DNA"/>
</dbReference>
<protein>
    <submittedName>
        <fullName evidence="2">Uncharacterized protein</fullName>
    </submittedName>
</protein>
<evidence type="ECO:0000256" key="1">
    <source>
        <dbReference type="SAM" id="MobiDB-lite"/>
    </source>
</evidence>
<gene>
    <name evidence="2" type="ORF">PQR08_24795</name>
</gene>
<organism evidence="2 3">
    <name type="scientific">Caballeronia jiangsuensis</name>
    <dbReference type="NCBI Taxonomy" id="1458357"/>
    <lineage>
        <taxon>Bacteria</taxon>
        <taxon>Pseudomonadati</taxon>
        <taxon>Pseudomonadota</taxon>
        <taxon>Betaproteobacteria</taxon>
        <taxon>Burkholderiales</taxon>
        <taxon>Burkholderiaceae</taxon>
        <taxon>Caballeronia</taxon>
    </lineage>
</organism>
<feature type="compositionally biased region" description="Basic and acidic residues" evidence="1">
    <location>
        <begin position="250"/>
        <end position="264"/>
    </location>
</feature>
<evidence type="ECO:0000313" key="3">
    <source>
        <dbReference type="Proteomes" id="UP001629462"/>
    </source>
</evidence>
<dbReference type="Proteomes" id="UP001629462">
    <property type="component" value="Unassembled WGS sequence"/>
</dbReference>
<evidence type="ECO:0000313" key="2">
    <source>
        <dbReference type="EMBL" id="MFM0520651.1"/>
    </source>
</evidence>
<comment type="caution">
    <text evidence="2">The sequence shown here is derived from an EMBL/GenBank/DDBJ whole genome shotgun (WGS) entry which is preliminary data.</text>
</comment>
<accession>A0ABW9CPZ8</accession>
<reference evidence="2 3" key="1">
    <citation type="journal article" date="2024" name="Chem. Sci.">
        <title>Discovery of megapolipeptins by genome mining of a Burkholderiales bacteria collection.</title>
        <authorList>
            <person name="Paulo B.S."/>
            <person name="Recchia M.J.J."/>
            <person name="Lee S."/>
            <person name="Fergusson C.H."/>
            <person name="Romanowski S.B."/>
            <person name="Hernandez A."/>
            <person name="Krull N."/>
            <person name="Liu D.Y."/>
            <person name="Cavanagh H."/>
            <person name="Bos A."/>
            <person name="Gray C.A."/>
            <person name="Murphy B.T."/>
            <person name="Linington R.G."/>
            <person name="Eustaquio A.S."/>
        </authorList>
    </citation>
    <scope>NUCLEOTIDE SEQUENCE [LARGE SCALE GENOMIC DNA]</scope>
    <source>
        <strain evidence="2 3">RL17-374-BIF-D</strain>
    </source>
</reference>
<proteinExistence type="predicted"/>